<dbReference type="InterPro" id="IPR007842">
    <property type="entry name" value="HEPN_dom"/>
</dbReference>
<comment type="similarity">
    <text evidence="1">Belongs to the UPF0332 family.</text>
</comment>
<accession>A0A9D1EL74</accession>
<sequence length="136" mass="15610">MTQHNEKGTRRDLVLYRLEVAKSDIKSAKILLEAGEFRGANNRAYYGIYHAVSAMHALDGNAYKRHKDALANFNKKYIKTEIFPRTLGRRIAEAEEIRHASDYDDFYIATEDEAKEQIATALELIGEIEEYIKGKI</sequence>
<reference evidence="3" key="2">
    <citation type="journal article" date="2021" name="PeerJ">
        <title>Extensive microbial diversity within the chicken gut microbiome revealed by metagenomics and culture.</title>
        <authorList>
            <person name="Gilroy R."/>
            <person name="Ravi A."/>
            <person name="Getino M."/>
            <person name="Pursley I."/>
            <person name="Horton D.L."/>
            <person name="Alikhan N.F."/>
            <person name="Baker D."/>
            <person name="Gharbi K."/>
            <person name="Hall N."/>
            <person name="Watson M."/>
            <person name="Adriaenssens E.M."/>
            <person name="Foster-Nyarko E."/>
            <person name="Jarju S."/>
            <person name="Secka A."/>
            <person name="Antonio M."/>
            <person name="Oren A."/>
            <person name="Chaudhuri R.R."/>
            <person name="La Ragione R."/>
            <person name="Hildebrand F."/>
            <person name="Pallen M.J."/>
        </authorList>
    </citation>
    <scope>NUCLEOTIDE SEQUENCE</scope>
    <source>
        <strain evidence="3">ChiSxjej1B13-7041</strain>
    </source>
</reference>
<dbReference type="PANTHER" id="PTHR36565:SF1">
    <property type="entry name" value="UPF0332 PROTEIN TM_1000"/>
    <property type="match status" value="1"/>
</dbReference>
<evidence type="ECO:0000256" key="1">
    <source>
        <dbReference type="ARBA" id="ARBA00038248"/>
    </source>
</evidence>
<dbReference type="AlphaFoldDB" id="A0A9D1EL74"/>
<dbReference type="Proteomes" id="UP000886841">
    <property type="component" value="Unassembled WGS sequence"/>
</dbReference>
<organism evidence="3 4">
    <name type="scientific">Candidatus Egerieimonas intestinavium</name>
    <dbReference type="NCBI Taxonomy" id="2840777"/>
    <lineage>
        <taxon>Bacteria</taxon>
        <taxon>Bacillati</taxon>
        <taxon>Bacillota</taxon>
        <taxon>Clostridia</taxon>
        <taxon>Lachnospirales</taxon>
        <taxon>Lachnospiraceae</taxon>
        <taxon>Lachnospiraceae incertae sedis</taxon>
        <taxon>Candidatus Egerieimonas</taxon>
    </lineage>
</organism>
<dbReference type="Pfam" id="PF05168">
    <property type="entry name" value="HEPN"/>
    <property type="match status" value="1"/>
</dbReference>
<protein>
    <submittedName>
        <fullName evidence="3">HEPN domain-containing protein</fullName>
    </submittedName>
</protein>
<evidence type="ECO:0000313" key="3">
    <source>
        <dbReference type="EMBL" id="HIR93697.1"/>
    </source>
</evidence>
<dbReference type="PANTHER" id="PTHR36565">
    <property type="entry name" value="UPF0332 PROTEIN TM_1000"/>
    <property type="match status" value="1"/>
</dbReference>
<dbReference type="EMBL" id="DVHU01000089">
    <property type="protein sequence ID" value="HIR93697.1"/>
    <property type="molecule type" value="Genomic_DNA"/>
</dbReference>
<evidence type="ECO:0000313" key="4">
    <source>
        <dbReference type="Proteomes" id="UP000886841"/>
    </source>
</evidence>
<dbReference type="Gene3D" id="1.20.120.330">
    <property type="entry name" value="Nucleotidyltransferases domain 2"/>
    <property type="match status" value="1"/>
</dbReference>
<comment type="caution">
    <text evidence="3">The sequence shown here is derived from an EMBL/GenBank/DDBJ whole genome shotgun (WGS) entry which is preliminary data.</text>
</comment>
<dbReference type="SUPFAM" id="SSF81593">
    <property type="entry name" value="Nucleotidyltransferase substrate binding subunit/domain"/>
    <property type="match status" value="1"/>
</dbReference>
<feature type="domain" description="HEPN" evidence="2">
    <location>
        <begin position="17"/>
        <end position="130"/>
    </location>
</feature>
<name>A0A9D1EL74_9FIRM</name>
<reference evidence="3" key="1">
    <citation type="submission" date="2020-10" db="EMBL/GenBank/DDBJ databases">
        <authorList>
            <person name="Gilroy R."/>
        </authorList>
    </citation>
    <scope>NUCLEOTIDE SEQUENCE</scope>
    <source>
        <strain evidence="3">ChiSxjej1B13-7041</strain>
    </source>
</reference>
<evidence type="ECO:0000259" key="2">
    <source>
        <dbReference type="Pfam" id="PF05168"/>
    </source>
</evidence>
<gene>
    <name evidence="3" type="ORF">IAB98_09795</name>
</gene>
<proteinExistence type="inferred from homology"/>
<dbReference type="InterPro" id="IPR052226">
    <property type="entry name" value="UPF0332_toxin"/>
</dbReference>